<accession>M1WPF2</accession>
<dbReference type="HOGENOM" id="CLU_046550_5_1_7"/>
<keyword evidence="3" id="KW-1185">Reference proteome</keyword>
<dbReference type="SMART" id="SM00506">
    <property type="entry name" value="A1pp"/>
    <property type="match status" value="1"/>
</dbReference>
<dbReference type="PANTHER" id="PTHR11106:SF27">
    <property type="entry name" value="MACRO DOMAIN-CONTAINING PROTEIN"/>
    <property type="match status" value="1"/>
</dbReference>
<dbReference type="OrthoDB" id="6194521at2"/>
<evidence type="ECO:0000313" key="2">
    <source>
        <dbReference type="EMBL" id="CCH48324.1"/>
    </source>
</evidence>
<name>M1WPF2_PSEP2</name>
<dbReference type="PROSITE" id="PS51154">
    <property type="entry name" value="MACRO"/>
    <property type="match status" value="1"/>
</dbReference>
<proteinExistence type="predicted"/>
<dbReference type="KEGG" id="dpi:BN4_11087"/>
<dbReference type="Gene3D" id="3.40.220.10">
    <property type="entry name" value="Leucine Aminopeptidase, subunit E, domain 1"/>
    <property type="match status" value="1"/>
</dbReference>
<evidence type="ECO:0000313" key="3">
    <source>
        <dbReference type="Proteomes" id="UP000011724"/>
    </source>
</evidence>
<dbReference type="InterPro" id="IPR002589">
    <property type="entry name" value="Macro_dom"/>
</dbReference>
<dbReference type="BioCyc" id="DPIE1322246:BN4_RS05490-MONOMER"/>
<dbReference type="PANTHER" id="PTHR11106">
    <property type="entry name" value="GANGLIOSIDE INDUCED DIFFERENTIATION ASSOCIATED PROTEIN 2-RELATED"/>
    <property type="match status" value="1"/>
</dbReference>
<protein>
    <recommendedName>
        <fullName evidence="1">Macro domain-containing protein</fullName>
    </recommendedName>
</protein>
<reference evidence="2 3" key="1">
    <citation type="journal article" date="2013" name="PLoS ONE">
        <title>The first genomic and proteomic characterization of a deep-sea sulfate reducer: insights into the piezophilic lifestyle of Desulfovibrio piezophilus.</title>
        <authorList>
            <person name="Pradel N."/>
            <person name="Ji B."/>
            <person name="Gimenez G."/>
            <person name="Talla E."/>
            <person name="Lenoble P."/>
            <person name="Garel M."/>
            <person name="Tamburini C."/>
            <person name="Fourquet P."/>
            <person name="Lebrun R."/>
            <person name="Bertin P."/>
            <person name="Denis Y."/>
            <person name="Pophillat M."/>
            <person name="Barbe V."/>
            <person name="Ollivier B."/>
            <person name="Dolla A."/>
        </authorList>
    </citation>
    <scope>NUCLEOTIDE SEQUENCE [LARGE SCALE GENOMIC DNA]</scope>
    <source>
        <strain evidence="3">DSM 10523 / SB164P1</strain>
    </source>
</reference>
<feature type="domain" description="Macro" evidence="1">
    <location>
        <begin position="1"/>
        <end position="181"/>
    </location>
</feature>
<sequence length="181" mass="19107">MLRWEIGSGHLFIRQDDITTLAVDAIVNAANSELAGGGGVDGSIHHAAGRDLLHAACQVIIESIGSLPVGEALLTPGFNLPARYIIHTVGPFWRGGTAHESHLLRNAYLNSLRLAHHHSITTIAFPAISCGVFGYPHEDAARCALATLEEGLAAGLVSEAGMVLHGADTYNIWAAVAKDLF</sequence>
<evidence type="ECO:0000259" key="1">
    <source>
        <dbReference type="PROSITE" id="PS51154"/>
    </source>
</evidence>
<dbReference type="SUPFAM" id="SSF52949">
    <property type="entry name" value="Macro domain-like"/>
    <property type="match status" value="1"/>
</dbReference>
<dbReference type="RefSeq" id="WP_015414374.1">
    <property type="nucleotide sequence ID" value="NC_020409.1"/>
</dbReference>
<dbReference type="InterPro" id="IPR043472">
    <property type="entry name" value="Macro_dom-like"/>
</dbReference>
<gene>
    <name evidence="2" type="ordered locus">BN4_11087</name>
</gene>
<dbReference type="EMBL" id="FO203427">
    <property type="protein sequence ID" value="CCH48324.1"/>
    <property type="molecule type" value="Genomic_DNA"/>
</dbReference>
<dbReference type="CDD" id="cd02908">
    <property type="entry name" value="Macro_OAADPr_deacetylase"/>
    <property type="match status" value="1"/>
</dbReference>
<dbReference type="Proteomes" id="UP000011724">
    <property type="component" value="Chromosome"/>
</dbReference>
<dbReference type="Pfam" id="PF01661">
    <property type="entry name" value="Macro"/>
    <property type="match status" value="1"/>
</dbReference>
<dbReference type="eggNOG" id="COG2110">
    <property type="taxonomic scope" value="Bacteria"/>
</dbReference>
<reference evidence="3" key="2">
    <citation type="journal article" date="2013" name="Stand. Genomic Sci.">
        <title>Complete genome sequence of Desulfocapsa sulfexigens, a marine deltaproteobacterium specialized in disproportionating inorganic sulfur compounds.</title>
        <authorList>
            <person name="Finster K.W."/>
            <person name="Kjeldsen K.U."/>
            <person name="Kube M."/>
            <person name="Reinhardt R."/>
            <person name="Mussmann M."/>
            <person name="Amann R."/>
            <person name="Schreiber L."/>
        </authorList>
    </citation>
    <scope>NUCLEOTIDE SEQUENCE [LARGE SCALE GENOMIC DNA]</scope>
    <source>
        <strain evidence="3">DSM 10523 / SB164P1</strain>
    </source>
</reference>
<dbReference type="STRING" id="1322246.BN4_11087"/>
<organism evidence="2 3">
    <name type="scientific">Pseudodesulfovibrio piezophilus (strain DSM 21447 / JCM 15486 / C1TLV30)</name>
    <name type="common">Desulfovibrio piezophilus</name>
    <dbReference type="NCBI Taxonomy" id="1322246"/>
    <lineage>
        <taxon>Bacteria</taxon>
        <taxon>Pseudomonadati</taxon>
        <taxon>Thermodesulfobacteriota</taxon>
        <taxon>Desulfovibrionia</taxon>
        <taxon>Desulfovibrionales</taxon>
        <taxon>Desulfovibrionaceae</taxon>
    </lineage>
</organism>
<dbReference type="AlphaFoldDB" id="M1WPF2"/>
<dbReference type="PATRIC" id="fig|879567.3.peg.1124"/>